<proteinExistence type="predicted"/>
<sequence>MRVWRAACLAVMLAGCGEAGLARSGDPDDACIEIDRVYTPGVQPGESGRVRVIRRRVPCTETTEALDTPPFDNEIRALRHLARQSFPVEVTLFTNPDWDPSETVVARYIVPSEYFDPGNPPLMAEIADGEIRTFRTSFFVTFQDGRYQSQVQAVNEVVQSVHQIGITGEHTLDSLRTQIDRLLTSDDDGYEISGERAIGLTLLEAESRFDANDQRWVGYTGDGEAIMIGCPARRADRTEPDGESRHYGLCTLSFMAEPHVRTALSFPHDQLDQWRTHRAEALALLEAWRVD</sequence>
<accession>A0A2U2BV48</accession>
<evidence type="ECO:0000313" key="2">
    <source>
        <dbReference type="Proteomes" id="UP000245168"/>
    </source>
</evidence>
<comment type="caution">
    <text evidence="1">The sequence shown here is derived from an EMBL/GenBank/DDBJ whole genome shotgun (WGS) entry which is preliminary data.</text>
</comment>
<dbReference type="EMBL" id="QEXV01000002">
    <property type="protein sequence ID" value="PWE17906.1"/>
    <property type="molecule type" value="Genomic_DNA"/>
</dbReference>
<keyword evidence="2" id="KW-1185">Reference proteome</keyword>
<dbReference type="OrthoDB" id="9972185at2"/>
<evidence type="ECO:0000313" key="1">
    <source>
        <dbReference type="EMBL" id="PWE17906.1"/>
    </source>
</evidence>
<protein>
    <submittedName>
        <fullName evidence="1">Uncharacterized protein</fullName>
    </submittedName>
</protein>
<organism evidence="1 2">
    <name type="scientific">Marinicauda salina</name>
    <dbReference type="NCBI Taxonomy" id="2135793"/>
    <lineage>
        <taxon>Bacteria</taxon>
        <taxon>Pseudomonadati</taxon>
        <taxon>Pseudomonadota</taxon>
        <taxon>Alphaproteobacteria</taxon>
        <taxon>Maricaulales</taxon>
        <taxon>Maricaulaceae</taxon>
        <taxon>Marinicauda</taxon>
    </lineage>
</organism>
<gene>
    <name evidence="1" type="ORF">DDZ18_04840</name>
</gene>
<dbReference type="Proteomes" id="UP000245168">
    <property type="component" value="Unassembled WGS sequence"/>
</dbReference>
<reference evidence="2" key="1">
    <citation type="submission" date="2018-05" db="EMBL/GenBank/DDBJ databases">
        <authorList>
            <person name="Liu B.-T."/>
        </authorList>
    </citation>
    <scope>NUCLEOTIDE SEQUENCE [LARGE SCALE GENOMIC DNA]</scope>
    <source>
        <strain evidence="2">WD6-1</strain>
    </source>
</reference>
<dbReference type="PROSITE" id="PS51257">
    <property type="entry name" value="PROKAR_LIPOPROTEIN"/>
    <property type="match status" value="1"/>
</dbReference>
<name>A0A2U2BV48_9PROT</name>
<dbReference type="AlphaFoldDB" id="A0A2U2BV48"/>
<dbReference type="RefSeq" id="WP_109252260.1">
    <property type="nucleotide sequence ID" value="NZ_QEXV01000002.1"/>
</dbReference>